<sequence length="104" mass="11754">MGDVFYFKVRTADGVFVEAEQLATFTHYLQAVQFRFVVTRLHGGRPAVTHRVSGKWIADIPQSTLAACRGDYRDAGKLVLIDVIRRQGEERVCQALKRAEQNCV</sequence>
<name>A0AAQ1KJ36_9PSED</name>
<keyword evidence="2" id="KW-1185">Reference proteome</keyword>
<evidence type="ECO:0000313" key="1">
    <source>
        <dbReference type="EMBL" id="SFD51628.1"/>
    </source>
</evidence>
<dbReference type="AlphaFoldDB" id="A0AAQ1KJ36"/>
<protein>
    <submittedName>
        <fullName evidence="1">Uncharacterized protein</fullName>
    </submittedName>
</protein>
<reference evidence="1 2" key="1">
    <citation type="submission" date="2016-10" db="EMBL/GenBank/DDBJ databases">
        <authorList>
            <person name="Varghese N."/>
            <person name="Submissions S."/>
        </authorList>
    </citation>
    <scope>NUCLEOTIDE SEQUENCE [LARGE SCALE GENOMIC DNA]</scope>
    <source>
        <strain evidence="1 2">LMG 18378</strain>
    </source>
</reference>
<proteinExistence type="predicted"/>
<evidence type="ECO:0000313" key="2">
    <source>
        <dbReference type="Proteomes" id="UP000183385"/>
    </source>
</evidence>
<comment type="caution">
    <text evidence="1">The sequence shown here is derived from an EMBL/GenBank/DDBJ whole genome shotgun (WGS) entry which is preliminary data.</text>
</comment>
<dbReference type="Proteomes" id="UP000183385">
    <property type="component" value="Unassembled WGS sequence"/>
</dbReference>
<gene>
    <name evidence="1" type="ORF">SAMN05216577_1285</name>
</gene>
<organism evidence="1 2">
    <name type="scientific">Pseudomonas citronellolis</name>
    <dbReference type="NCBI Taxonomy" id="53408"/>
    <lineage>
        <taxon>Bacteria</taxon>
        <taxon>Pseudomonadati</taxon>
        <taxon>Pseudomonadota</taxon>
        <taxon>Gammaproteobacteria</taxon>
        <taxon>Pseudomonadales</taxon>
        <taxon>Pseudomonadaceae</taxon>
        <taxon>Pseudomonas</taxon>
    </lineage>
</organism>
<accession>A0AAQ1KJ36</accession>
<dbReference type="EMBL" id="FOLS01000028">
    <property type="protein sequence ID" value="SFD51628.1"/>
    <property type="molecule type" value="Genomic_DNA"/>
</dbReference>